<dbReference type="AlphaFoldDB" id="A0A1H6T013"/>
<dbReference type="NCBIfam" id="TIGR02227">
    <property type="entry name" value="sigpep_I_bact"/>
    <property type="match status" value="1"/>
</dbReference>
<dbReference type="Gene3D" id="2.10.109.10">
    <property type="entry name" value="Umud Fragment, subunit A"/>
    <property type="match status" value="1"/>
</dbReference>
<proteinExistence type="inferred from homology"/>
<dbReference type="EC" id="3.4.21.89" evidence="3"/>
<reference evidence="6" key="1">
    <citation type="submission" date="2016-10" db="EMBL/GenBank/DDBJ databases">
        <authorList>
            <person name="Varghese N."/>
        </authorList>
    </citation>
    <scope>NUCLEOTIDE SEQUENCE [LARGE SCALE GENOMIC DNA]</scope>
    <source>
        <strain evidence="6">DSM 20406</strain>
    </source>
</reference>
<evidence type="ECO:0000256" key="1">
    <source>
        <dbReference type="ARBA" id="ARBA00004401"/>
    </source>
</evidence>
<evidence type="ECO:0000313" key="5">
    <source>
        <dbReference type="EMBL" id="SEI73469.1"/>
    </source>
</evidence>
<dbReference type="GO" id="GO:0005886">
    <property type="term" value="C:plasma membrane"/>
    <property type="evidence" value="ECO:0007669"/>
    <property type="project" value="UniProtKB-SubCell"/>
</dbReference>
<dbReference type="GO" id="GO:0009003">
    <property type="term" value="F:signal peptidase activity"/>
    <property type="evidence" value="ECO:0007669"/>
    <property type="project" value="UniProtKB-EC"/>
</dbReference>
<sequence length="165" mass="18441">MLKSDSHKTLLKFVMKIALYVLVVVGIFSFVLDIQIHYGNNMYPAIKDGDLVVTNRLAPISVESAVIYKHGGKKRVGRIIAKAGQTVTITGKGKLLVDNVQPAEEVFYKTAKADSSVKYPYKVPKGYVFILNDYREDMNDSRTYGAIKVSDVHGPLLISMRRRGF</sequence>
<keyword evidence="6" id="KW-1185">Reference proteome</keyword>
<dbReference type="PRINTS" id="PR00727">
    <property type="entry name" value="LEADERPTASE"/>
</dbReference>
<evidence type="ECO:0000259" key="4">
    <source>
        <dbReference type="Pfam" id="PF10502"/>
    </source>
</evidence>
<evidence type="ECO:0000256" key="2">
    <source>
        <dbReference type="ARBA" id="ARBA00009370"/>
    </source>
</evidence>
<comment type="subcellular location">
    <subcellularLocation>
        <location evidence="1">Cell membrane</location>
        <topology evidence="1">Single-pass type II membrane protein</topology>
    </subcellularLocation>
    <subcellularLocation>
        <location evidence="3">Membrane</location>
        <topology evidence="3">Single-pass type II membrane protein</topology>
    </subcellularLocation>
</comment>
<feature type="transmembrane region" description="Helical" evidence="3">
    <location>
        <begin position="13"/>
        <end position="32"/>
    </location>
</feature>
<dbReference type="GO" id="GO:0004252">
    <property type="term" value="F:serine-type endopeptidase activity"/>
    <property type="evidence" value="ECO:0007669"/>
    <property type="project" value="InterPro"/>
</dbReference>
<dbReference type="Pfam" id="PF10502">
    <property type="entry name" value="Peptidase_S26"/>
    <property type="match status" value="1"/>
</dbReference>
<dbReference type="EMBL" id="FNYK01000020">
    <property type="protein sequence ID" value="SEI73469.1"/>
    <property type="molecule type" value="Genomic_DNA"/>
</dbReference>
<dbReference type="GO" id="GO:0006465">
    <property type="term" value="P:signal peptide processing"/>
    <property type="evidence" value="ECO:0007669"/>
    <property type="project" value="InterPro"/>
</dbReference>
<organism evidence="5 6">
    <name type="scientific">Sharpea azabuensis</name>
    <dbReference type="NCBI Taxonomy" id="322505"/>
    <lineage>
        <taxon>Bacteria</taxon>
        <taxon>Bacillati</taxon>
        <taxon>Bacillota</taxon>
        <taxon>Erysipelotrichia</taxon>
        <taxon>Erysipelotrichales</taxon>
        <taxon>Coprobacillaceae</taxon>
        <taxon>Sharpea</taxon>
    </lineage>
</organism>
<dbReference type="InterPro" id="IPR019533">
    <property type="entry name" value="Peptidase_S26"/>
</dbReference>
<keyword evidence="3" id="KW-0812">Transmembrane</keyword>
<dbReference type="PANTHER" id="PTHR43390">
    <property type="entry name" value="SIGNAL PEPTIDASE I"/>
    <property type="match status" value="1"/>
</dbReference>
<accession>A0A1H6T013</accession>
<evidence type="ECO:0000313" key="6">
    <source>
        <dbReference type="Proteomes" id="UP000183028"/>
    </source>
</evidence>
<comment type="catalytic activity">
    <reaction evidence="3">
        <text>Cleavage of hydrophobic, N-terminal signal or leader sequences from secreted and periplasmic proteins.</text>
        <dbReference type="EC" id="3.4.21.89"/>
    </reaction>
</comment>
<keyword evidence="3" id="KW-1133">Transmembrane helix</keyword>
<dbReference type="InterPro" id="IPR036286">
    <property type="entry name" value="LexA/Signal_pep-like_sf"/>
</dbReference>
<name>A0A1H6T013_9FIRM</name>
<protein>
    <recommendedName>
        <fullName evidence="3">Signal peptidase I</fullName>
        <ecNumber evidence="3">3.4.21.89</ecNumber>
    </recommendedName>
</protein>
<dbReference type="Proteomes" id="UP000183028">
    <property type="component" value="Unassembled WGS sequence"/>
</dbReference>
<dbReference type="PANTHER" id="PTHR43390:SF1">
    <property type="entry name" value="CHLOROPLAST PROCESSING PEPTIDASE"/>
    <property type="match status" value="1"/>
</dbReference>
<dbReference type="InterPro" id="IPR000223">
    <property type="entry name" value="Pept_S26A_signal_pept_1"/>
</dbReference>
<dbReference type="SUPFAM" id="SSF51306">
    <property type="entry name" value="LexA/Signal peptidase"/>
    <property type="match status" value="1"/>
</dbReference>
<comment type="similarity">
    <text evidence="2 3">Belongs to the peptidase S26 family.</text>
</comment>
<dbReference type="eggNOG" id="COG0681">
    <property type="taxonomic scope" value="Bacteria"/>
</dbReference>
<keyword evidence="3" id="KW-0472">Membrane</keyword>
<feature type="domain" description="Peptidase S26" evidence="4">
    <location>
        <begin position="11"/>
        <end position="155"/>
    </location>
</feature>
<gene>
    <name evidence="5" type="ORF">SAMN04487834_102010</name>
</gene>
<evidence type="ECO:0000256" key="3">
    <source>
        <dbReference type="RuleBase" id="RU362042"/>
    </source>
</evidence>
<keyword evidence="3" id="KW-0645">Protease</keyword>
<keyword evidence="3" id="KW-0378">Hydrolase</keyword>